<feature type="binding site" evidence="5">
    <location>
        <position position="306"/>
    </location>
    <ligand>
        <name>FAD</name>
        <dbReference type="ChEBI" id="CHEBI:57692"/>
    </ligand>
</feature>
<proteinExistence type="inferred from homology"/>
<dbReference type="SUPFAM" id="SSF51905">
    <property type="entry name" value="FAD/NAD(P)-binding domain"/>
    <property type="match status" value="1"/>
</dbReference>
<dbReference type="PRINTS" id="PR00420">
    <property type="entry name" value="RNGMNOXGNASE"/>
</dbReference>
<feature type="binding site" evidence="5">
    <location>
        <position position="44"/>
    </location>
    <ligand>
        <name>NADPH</name>
        <dbReference type="ChEBI" id="CHEBI:57783"/>
    </ligand>
</feature>
<dbReference type="Proteomes" id="UP000261284">
    <property type="component" value="Unassembled WGS sequence"/>
</dbReference>
<dbReference type="InterPro" id="IPR002938">
    <property type="entry name" value="FAD-bd"/>
</dbReference>
<keyword evidence="2 5" id="KW-0274">FAD</keyword>
<dbReference type="GO" id="GO:0071949">
    <property type="term" value="F:FAD binding"/>
    <property type="evidence" value="ECO:0007669"/>
    <property type="project" value="InterPro"/>
</dbReference>
<dbReference type="EC" id="1.14.13.-" evidence="5"/>
<keyword evidence="3 5" id="KW-0560">Oxidoreductase</keyword>
<feature type="domain" description="FAD-binding" evidence="6">
    <location>
        <begin position="9"/>
        <end position="174"/>
    </location>
</feature>
<comment type="subcellular location">
    <subcellularLocation>
        <location evidence="5">Cytoplasm</location>
    </subcellularLocation>
</comment>
<evidence type="ECO:0000256" key="3">
    <source>
        <dbReference type="ARBA" id="ARBA00023002"/>
    </source>
</evidence>
<keyword evidence="8" id="KW-1185">Reference proteome</keyword>
<comment type="caution">
    <text evidence="7">The sequence shown here is derived from an EMBL/GenBank/DDBJ whole genome shotgun (WGS) entry which is preliminary data.</text>
</comment>
<dbReference type="AlphaFoldDB" id="A0A3E1ND72"/>
<organism evidence="7 8">
    <name type="scientific">Deminuibacter soli</name>
    <dbReference type="NCBI Taxonomy" id="2291815"/>
    <lineage>
        <taxon>Bacteria</taxon>
        <taxon>Pseudomonadati</taxon>
        <taxon>Bacteroidota</taxon>
        <taxon>Chitinophagia</taxon>
        <taxon>Chitinophagales</taxon>
        <taxon>Chitinophagaceae</taxon>
        <taxon>Deminuibacter</taxon>
    </lineage>
</organism>
<dbReference type="GO" id="GO:0005737">
    <property type="term" value="C:cytoplasm"/>
    <property type="evidence" value="ECO:0007669"/>
    <property type="project" value="UniProtKB-SubCell"/>
</dbReference>
<keyword evidence="4 5" id="KW-0503">Monooxygenase</keyword>
<dbReference type="InterPro" id="IPR043683">
    <property type="entry name" value="TetX_monooxygenase"/>
</dbReference>
<dbReference type="GO" id="GO:0046677">
    <property type="term" value="P:response to antibiotic"/>
    <property type="evidence" value="ECO:0007669"/>
    <property type="project" value="InterPro"/>
</dbReference>
<keyword evidence="5" id="KW-0521">NADP</keyword>
<gene>
    <name evidence="7" type="ORF">DXN05_23465</name>
</gene>
<comment type="subunit">
    <text evidence="5">Monomer.</text>
</comment>
<feature type="domain" description="FAD-binding" evidence="6">
    <location>
        <begin position="303"/>
        <end position="359"/>
    </location>
</feature>
<dbReference type="InterPro" id="IPR036188">
    <property type="entry name" value="FAD/NAD-bd_sf"/>
</dbReference>
<dbReference type="RefSeq" id="WP_116849747.1">
    <property type="nucleotide sequence ID" value="NZ_QTJU01000015.1"/>
</dbReference>
<evidence type="ECO:0000313" key="8">
    <source>
        <dbReference type="Proteomes" id="UP000261284"/>
    </source>
</evidence>
<evidence type="ECO:0000256" key="2">
    <source>
        <dbReference type="ARBA" id="ARBA00022827"/>
    </source>
</evidence>
<dbReference type="OrthoDB" id="9782160at2"/>
<name>A0A3E1ND72_9BACT</name>
<comment type="similarity">
    <text evidence="5">Belongs to the aromatic-ring hydroxylase family. TetX subfamily.</text>
</comment>
<feature type="binding site" evidence="5">
    <location>
        <position position="113"/>
    </location>
    <ligand>
        <name>FAD</name>
        <dbReference type="ChEBI" id="CHEBI:57692"/>
    </ligand>
</feature>
<reference evidence="7 8" key="1">
    <citation type="submission" date="2018-08" db="EMBL/GenBank/DDBJ databases">
        <title>Chitinophagaceae sp. K23C18032701, a novel bacterium isolated from forest soil.</title>
        <authorList>
            <person name="Wang C."/>
        </authorList>
    </citation>
    <scope>NUCLEOTIDE SEQUENCE [LARGE SCALE GENOMIC DNA]</scope>
    <source>
        <strain evidence="7 8">K23C18032701</strain>
    </source>
</reference>
<evidence type="ECO:0000256" key="5">
    <source>
        <dbReference type="HAMAP-Rule" id="MF_00845"/>
    </source>
</evidence>
<dbReference type="PANTHER" id="PTHR46972">
    <property type="entry name" value="MONOOXYGENASE ASQM-RELATED"/>
    <property type="match status" value="1"/>
</dbReference>
<evidence type="ECO:0000256" key="1">
    <source>
        <dbReference type="ARBA" id="ARBA00022630"/>
    </source>
</evidence>
<dbReference type="HAMAP" id="MF_00845">
    <property type="entry name" value="TetX_monooxygenase"/>
    <property type="match status" value="1"/>
</dbReference>
<keyword evidence="5" id="KW-0963">Cytoplasm</keyword>
<keyword evidence="5" id="KW-0547">Nucleotide-binding</keyword>
<dbReference type="GO" id="GO:0004497">
    <property type="term" value="F:monooxygenase activity"/>
    <property type="evidence" value="ECO:0007669"/>
    <property type="project" value="UniProtKB-UniRule"/>
</dbReference>
<comment type="catalytic activity">
    <reaction evidence="5">
        <text>a tetracycline + NADPH + O2 + H(+) = an 11a-hydroxytetracycline + NADP(+) + H2O</text>
        <dbReference type="Rhea" id="RHEA:61444"/>
        <dbReference type="ChEBI" id="CHEBI:15377"/>
        <dbReference type="ChEBI" id="CHEBI:15378"/>
        <dbReference type="ChEBI" id="CHEBI:15379"/>
        <dbReference type="ChEBI" id="CHEBI:57783"/>
        <dbReference type="ChEBI" id="CHEBI:58349"/>
        <dbReference type="ChEBI" id="CHEBI:144644"/>
        <dbReference type="ChEBI" id="CHEBI:144645"/>
    </reaction>
</comment>
<evidence type="ECO:0000256" key="4">
    <source>
        <dbReference type="ARBA" id="ARBA00023033"/>
    </source>
</evidence>
<accession>A0A3E1ND72</accession>
<dbReference type="EMBL" id="QTJU01000015">
    <property type="protein sequence ID" value="RFM25787.1"/>
    <property type="molecule type" value="Genomic_DNA"/>
</dbReference>
<dbReference type="Gene3D" id="3.50.50.60">
    <property type="entry name" value="FAD/NAD(P)-binding domain"/>
    <property type="match status" value="1"/>
</dbReference>
<protein>
    <recommendedName>
        <fullName evidence="5">Flavin-dependent monooxygenase</fullName>
    </recommendedName>
    <alternativeName>
        <fullName evidence="5">TetX monooxygenase</fullName>
        <shortName evidence="5">TetX</shortName>
        <ecNumber evidence="5">1.14.13.-</ecNumber>
    </alternativeName>
</protein>
<keyword evidence="1 5" id="KW-0285">Flavoprotein</keyword>
<evidence type="ECO:0000313" key="7">
    <source>
        <dbReference type="EMBL" id="RFM25787.1"/>
    </source>
</evidence>
<sequence length="386" mass="42071">MNPTTNQHIAIIGGGPGGLTLARLLQMNGATVTVYERDANREVRVQGATLDLHYESGLKALEKAGLMDAFKASYRPGADKLCITDKHAHIVFDEYGGNDADLAPEHFRPEIDRGPLRNLLLNSLQPGTVVWDSQFVALTRQHDGITLSFKNGTTAQADIVIAADGANSKIRPYITGIQPFYAGITVVEGAVYDAAKATPNIFKLLNGGKIFALGDEKTLIVSSKGDGSLVFYTACKTPETWVSDSGINFADKAQVFAWFKATFTGWDTIWDELFENAYESFIPRPQYCMPLNQTWEALPNLTMLGDAAHLMPPFAGEGVNMAMQDALELAEHLLNPAHANTHTAIAAYEQQMRTRAAAIGQITLDQTASLHSENAIKELLAMFKPE</sequence>
<comment type="cofactor">
    <cofactor evidence="5">
        <name>FAD</name>
        <dbReference type="ChEBI" id="CHEBI:57692"/>
    </cofactor>
</comment>
<evidence type="ECO:0000259" key="6">
    <source>
        <dbReference type="Pfam" id="PF01494"/>
    </source>
</evidence>
<dbReference type="PANTHER" id="PTHR46972:SF1">
    <property type="entry name" value="FAD DEPENDENT OXIDOREDUCTASE DOMAIN-CONTAINING PROTEIN"/>
    <property type="match status" value="1"/>
</dbReference>
<comment type="domain">
    <text evidence="5">Consists of an N-terminal FAD-binding domain with a Rossman fold and a C-terminal substrate-binding domain.</text>
</comment>
<comment type="function">
    <text evidence="5">An FAD-requiring monooxygenase active on some tetracycline antibiotic derivatives, which leads to their inactivation. Hydroxylates carbon 11a of tetracycline and some analogs.</text>
</comment>
<feature type="binding site" evidence="5">
    <location>
        <position position="51"/>
    </location>
    <ligand>
        <name>FAD</name>
        <dbReference type="ChEBI" id="CHEBI:57692"/>
    </ligand>
</feature>
<dbReference type="Pfam" id="PF01494">
    <property type="entry name" value="FAD_binding_3"/>
    <property type="match status" value="2"/>
</dbReference>